<evidence type="ECO:0000313" key="8">
    <source>
        <dbReference type="Proteomes" id="UP001598448"/>
    </source>
</evidence>
<evidence type="ECO:0000256" key="2">
    <source>
        <dbReference type="ARBA" id="ARBA00009323"/>
    </source>
</evidence>
<protein>
    <submittedName>
        <fullName evidence="7">SsgA family sporulation/cell division regulator</fullName>
    </submittedName>
</protein>
<name>A0ABW6FMB2_9ACTN</name>
<dbReference type="EMBL" id="JBHXIJ010000064">
    <property type="protein sequence ID" value="MFD5099673.1"/>
    <property type="molecule type" value="Genomic_DNA"/>
</dbReference>
<evidence type="ECO:0000256" key="5">
    <source>
        <dbReference type="ARBA" id="ARBA00023210"/>
    </source>
</evidence>
<dbReference type="InterPro" id="IPR038658">
    <property type="entry name" value="SsgB_sf"/>
</dbReference>
<comment type="similarity">
    <text evidence="2">Belongs to the SsgA family.</text>
</comment>
<keyword evidence="6" id="KW-0131">Cell cycle</keyword>
<evidence type="ECO:0000313" key="7">
    <source>
        <dbReference type="EMBL" id="MFD5099673.1"/>
    </source>
</evidence>
<keyword evidence="3" id="KW-0132">Cell division</keyword>
<keyword evidence="4" id="KW-0749">Sporulation</keyword>
<evidence type="ECO:0000256" key="3">
    <source>
        <dbReference type="ARBA" id="ARBA00022618"/>
    </source>
</evidence>
<dbReference type="Proteomes" id="UP001598448">
    <property type="component" value="Unassembled WGS sequence"/>
</dbReference>
<comment type="caution">
    <text evidence="7">The sequence shown here is derived from an EMBL/GenBank/DDBJ whole genome shotgun (WGS) entry which is preliminary data.</text>
</comment>
<sequence length="145" mass="15957">MSDTGSTAPPPCRELTWSTTTRQLTGVGPLSLATTFRYRPQDPFTARIDFRLPQAPTVTWYLDRDMLMAGTQSPTGIGDVRIGPAPSPHDADLVLLHLGTPEENATVSIDREPLIHWLHTTYARVPAGSESEHLDWQPFHDALAG</sequence>
<proteinExistence type="inferred from homology"/>
<gene>
    <name evidence="7" type="ORF">ACFWJN_11970</name>
</gene>
<evidence type="ECO:0000256" key="1">
    <source>
        <dbReference type="ARBA" id="ARBA00004431"/>
    </source>
</evidence>
<dbReference type="InterPro" id="IPR006776">
    <property type="entry name" value="SsgB"/>
</dbReference>
<comment type="subcellular location">
    <subcellularLocation>
        <location evidence="1">Cell septum</location>
    </subcellularLocation>
</comment>
<evidence type="ECO:0000256" key="6">
    <source>
        <dbReference type="ARBA" id="ARBA00023306"/>
    </source>
</evidence>
<evidence type="ECO:0000256" key="4">
    <source>
        <dbReference type="ARBA" id="ARBA00022969"/>
    </source>
</evidence>
<accession>A0ABW6FMB2</accession>
<dbReference type="RefSeq" id="WP_386712672.1">
    <property type="nucleotide sequence ID" value="NZ_JBHXIJ010000064.1"/>
</dbReference>
<dbReference type="Pfam" id="PF04686">
    <property type="entry name" value="SsgA"/>
    <property type="match status" value="1"/>
</dbReference>
<keyword evidence="5" id="KW-0717">Septation</keyword>
<organism evidence="7 8">
    <name type="scientific">Streptomyces albidochromogenes</name>
    <dbReference type="NCBI Taxonomy" id="329524"/>
    <lineage>
        <taxon>Bacteria</taxon>
        <taxon>Bacillati</taxon>
        <taxon>Actinomycetota</taxon>
        <taxon>Actinomycetes</taxon>
        <taxon>Kitasatosporales</taxon>
        <taxon>Streptomycetaceae</taxon>
        <taxon>Streptomyces</taxon>
    </lineage>
</organism>
<keyword evidence="8" id="KW-1185">Reference proteome</keyword>
<dbReference type="Gene3D" id="2.30.31.20">
    <property type="entry name" value="Sporulation-specific cell division protein SsgB"/>
    <property type="match status" value="1"/>
</dbReference>
<reference evidence="7 8" key="1">
    <citation type="submission" date="2024-09" db="EMBL/GenBank/DDBJ databases">
        <title>The Natural Products Discovery Center: Release of the First 8490 Sequenced Strains for Exploring Actinobacteria Biosynthetic Diversity.</title>
        <authorList>
            <person name="Kalkreuter E."/>
            <person name="Kautsar S.A."/>
            <person name="Yang D."/>
            <person name="Bader C.D."/>
            <person name="Teijaro C.N."/>
            <person name="Fluegel L."/>
            <person name="Davis C.M."/>
            <person name="Simpson J.R."/>
            <person name="Lauterbach L."/>
            <person name="Steele A.D."/>
            <person name="Gui C."/>
            <person name="Meng S."/>
            <person name="Li G."/>
            <person name="Viehrig K."/>
            <person name="Ye F."/>
            <person name="Su P."/>
            <person name="Kiefer A.F."/>
            <person name="Nichols A."/>
            <person name="Cepeda A.J."/>
            <person name="Yan W."/>
            <person name="Fan B."/>
            <person name="Jiang Y."/>
            <person name="Adhikari A."/>
            <person name="Zheng C.-J."/>
            <person name="Schuster L."/>
            <person name="Cowan T.M."/>
            <person name="Smanski M.J."/>
            <person name="Chevrette M.G."/>
            <person name="De Carvalho L.P.S."/>
            <person name="Shen B."/>
        </authorList>
    </citation>
    <scope>NUCLEOTIDE SEQUENCE [LARGE SCALE GENOMIC DNA]</scope>
    <source>
        <strain evidence="7 8">NPDC058348</strain>
    </source>
</reference>